<dbReference type="EMBL" id="CP144531">
    <property type="protein sequence ID" value="WWC59006.1"/>
    <property type="molecule type" value="Genomic_DNA"/>
</dbReference>
<feature type="compositionally biased region" description="Low complexity" evidence="5">
    <location>
        <begin position="1087"/>
        <end position="1102"/>
    </location>
</feature>
<dbReference type="PANTHER" id="PTHR23193:SF23">
    <property type="entry name" value="NUCLEAR PORE COMPLEX PROTEIN NUP153"/>
    <property type="match status" value="1"/>
</dbReference>
<dbReference type="GO" id="GO:0006405">
    <property type="term" value="P:RNA export from nucleus"/>
    <property type="evidence" value="ECO:0007669"/>
    <property type="project" value="TreeGrafter"/>
</dbReference>
<dbReference type="Pfam" id="PF16755">
    <property type="entry name" value="Beta-prop_NUP159_NUP214"/>
    <property type="match status" value="1"/>
</dbReference>
<feature type="region of interest" description="Disordered" evidence="5">
    <location>
        <begin position="726"/>
        <end position="917"/>
    </location>
</feature>
<feature type="compositionally biased region" description="Polar residues" evidence="5">
    <location>
        <begin position="908"/>
        <end position="917"/>
    </location>
</feature>
<feature type="compositionally biased region" description="Acidic residues" evidence="5">
    <location>
        <begin position="1298"/>
        <end position="1320"/>
    </location>
</feature>
<evidence type="ECO:0000256" key="1">
    <source>
        <dbReference type="ARBA" id="ARBA00004123"/>
    </source>
</evidence>
<dbReference type="Gene3D" id="2.130.10.10">
    <property type="entry name" value="YVTN repeat-like/Quinoprotein amine dehydrogenase"/>
    <property type="match status" value="1"/>
</dbReference>
<evidence type="ECO:0000313" key="7">
    <source>
        <dbReference type="EMBL" id="WWC59006.1"/>
    </source>
</evidence>
<keyword evidence="2" id="KW-0813">Transport</keyword>
<feature type="compositionally biased region" description="Polar residues" evidence="5">
    <location>
        <begin position="2000"/>
        <end position="2011"/>
    </location>
</feature>
<reference evidence="7" key="1">
    <citation type="submission" date="2013-07" db="EMBL/GenBank/DDBJ databases">
        <authorList>
            <consortium name="The Broad Institute Genome Sequencing Platform"/>
            <person name="Cuomo C."/>
            <person name="Litvintseva A."/>
            <person name="Chen Y."/>
            <person name="Heitman J."/>
            <person name="Sun S."/>
            <person name="Springer D."/>
            <person name="Dromer F."/>
            <person name="Young S.K."/>
            <person name="Zeng Q."/>
            <person name="Gargeya S."/>
            <person name="Fitzgerald M."/>
            <person name="Abouelleil A."/>
            <person name="Alvarado L."/>
            <person name="Berlin A.M."/>
            <person name="Chapman S.B."/>
            <person name="Dewar J."/>
            <person name="Goldberg J."/>
            <person name="Griggs A."/>
            <person name="Gujja S."/>
            <person name="Hansen M."/>
            <person name="Howarth C."/>
            <person name="Imamovic A."/>
            <person name="Larimer J."/>
            <person name="McCowan C."/>
            <person name="Murphy C."/>
            <person name="Pearson M."/>
            <person name="Priest M."/>
            <person name="Roberts A."/>
            <person name="Saif S."/>
            <person name="Shea T."/>
            <person name="Sykes S."/>
            <person name="Wortman J."/>
            <person name="Nusbaum C."/>
            <person name="Birren B."/>
        </authorList>
    </citation>
    <scope>NUCLEOTIDE SEQUENCE</scope>
    <source>
        <strain evidence="7">CBS 10117</strain>
    </source>
</reference>
<keyword evidence="4" id="KW-0175">Coiled coil</keyword>
<feature type="compositionally biased region" description="Polar residues" evidence="5">
    <location>
        <begin position="761"/>
        <end position="771"/>
    </location>
</feature>
<feature type="compositionally biased region" description="Basic and acidic residues" evidence="5">
    <location>
        <begin position="2092"/>
        <end position="2107"/>
    </location>
</feature>
<dbReference type="InterPro" id="IPR015943">
    <property type="entry name" value="WD40/YVTN_repeat-like_dom_sf"/>
</dbReference>
<dbReference type="RefSeq" id="XP_018265939.2">
    <property type="nucleotide sequence ID" value="XM_018405658.2"/>
</dbReference>
<dbReference type="InterPro" id="IPR039462">
    <property type="entry name" value="Nup159/Nup146_N"/>
</dbReference>
<name>A0AAJ8KK47_9TREE</name>
<feature type="compositionally biased region" description="Polar residues" evidence="5">
    <location>
        <begin position="938"/>
        <end position="950"/>
    </location>
</feature>
<feature type="compositionally biased region" description="Low complexity" evidence="5">
    <location>
        <begin position="521"/>
        <end position="540"/>
    </location>
</feature>
<dbReference type="InterPro" id="IPR026054">
    <property type="entry name" value="Nucleoporin"/>
</dbReference>
<feature type="compositionally biased region" description="Low complexity" evidence="5">
    <location>
        <begin position="2108"/>
        <end position="2124"/>
    </location>
</feature>
<dbReference type="GO" id="GO:0006606">
    <property type="term" value="P:protein import into nucleus"/>
    <property type="evidence" value="ECO:0007669"/>
    <property type="project" value="TreeGrafter"/>
</dbReference>
<feature type="compositionally biased region" description="Polar residues" evidence="5">
    <location>
        <begin position="650"/>
        <end position="676"/>
    </location>
</feature>
<feature type="compositionally biased region" description="Polar residues" evidence="5">
    <location>
        <begin position="1376"/>
        <end position="1388"/>
    </location>
</feature>
<feature type="compositionally biased region" description="Low complexity" evidence="5">
    <location>
        <begin position="573"/>
        <end position="601"/>
    </location>
</feature>
<feature type="region of interest" description="Disordered" evidence="5">
    <location>
        <begin position="521"/>
        <end position="678"/>
    </location>
</feature>
<feature type="compositionally biased region" description="Polar residues" evidence="5">
    <location>
        <begin position="1198"/>
        <end position="1214"/>
    </location>
</feature>
<feature type="compositionally biased region" description="Gly residues" evidence="5">
    <location>
        <begin position="2052"/>
        <end position="2061"/>
    </location>
</feature>
<feature type="compositionally biased region" description="Pro residues" evidence="5">
    <location>
        <begin position="895"/>
        <end position="907"/>
    </location>
</feature>
<protein>
    <recommendedName>
        <fullName evidence="6">Nucleoporin Nup159/Nup146 N-terminal domain-containing protein</fullName>
    </recommendedName>
</protein>
<feature type="compositionally biased region" description="Basic and acidic residues" evidence="5">
    <location>
        <begin position="1075"/>
        <end position="1084"/>
    </location>
</feature>
<keyword evidence="8" id="KW-1185">Reference proteome</keyword>
<dbReference type="SUPFAM" id="SSF117289">
    <property type="entry name" value="Nucleoporin domain"/>
    <property type="match status" value="1"/>
</dbReference>
<proteinExistence type="predicted"/>
<gene>
    <name evidence="7" type="ORF">I303_101552</name>
</gene>
<feature type="compositionally biased region" description="Polar residues" evidence="5">
    <location>
        <begin position="603"/>
        <end position="616"/>
    </location>
</feature>
<feature type="compositionally biased region" description="Polar residues" evidence="5">
    <location>
        <begin position="975"/>
        <end position="990"/>
    </location>
</feature>
<evidence type="ECO:0000259" key="6">
    <source>
        <dbReference type="Pfam" id="PF16755"/>
    </source>
</evidence>
<reference evidence="7" key="2">
    <citation type="submission" date="2024-02" db="EMBL/GenBank/DDBJ databases">
        <title>Comparative genomics of Cryptococcus and Kwoniella reveals pathogenesis evolution and contrasting modes of karyotype evolution via chromosome fusion or intercentromeric recombination.</title>
        <authorList>
            <person name="Coelho M.A."/>
            <person name="David-Palma M."/>
            <person name="Shea T."/>
            <person name="Bowers K."/>
            <person name="McGinley-Smith S."/>
            <person name="Mohammad A.W."/>
            <person name="Gnirke A."/>
            <person name="Yurkov A.M."/>
            <person name="Nowrousian M."/>
            <person name="Sun S."/>
            <person name="Cuomo C.A."/>
            <person name="Heitman J."/>
        </authorList>
    </citation>
    <scope>NUCLEOTIDE SEQUENCE</scope>
    <source>
        <strain evidence="7">CBS 10117</strain>
    </source>
</reference>
<feature type="compositionally biased region" description="Low complexity" evidence="5">
    <location>
        <begin position="1976"/>
        <end position="1999"/>
    </location>
</feature>
<feature type="compositionally biased region" description="Polar residues" evidence="5">
    <location>
        <begin position="2072"/>
        <end position="2082"/>
    </location>
</feature>
<evidence type="ECO:0000256" key="4">
    <source>
        <dbReference type="SAM" id="Coils"/>
    </source>
</evidence>
<feature type="compositionally biased region" description="Polar residues" evidence="5">
    <location>
        <begin position="1453"/>
        <end position="1478"/>
    </location>
</feature>
<accession>A0AAJ8KK47</accession>
<dbReference type="KEGG" id="kdj:28966015"/>
<feature type="compositionally biased region" description="Low complexity" evidence="5">
    <location>
        <begin position="1418"/>
        <end position="1434"/>
    </location>
</feature>
<sequence length="2124" mass="218616">MFGNGGNAFGALAMEDDQPAAGPSTQVIDGDEVDVDWLKLVKTNHDVDVRVSDRVELDGLPNECNLMVVSNNWDLLIVGSDNDIRIHRLSSFHSLLEDSAKDASPTSEAIQTIPLPARPVWIRLAMNEERLVVATSSRSGVHIYKLREVLSGNTTPYHSFTSDIPDRLLDVLPNPAPSTADQQSRYVALLASEGLVIADIESCSLLAPLTGPFTCASWSAKGKQIVVGSPPGKLVQYTPEGIAKAEIPSPPDLESYHPVFVQWLENDLLLVSYAQGGAQADDQVETYTIYRSRGEFTFTKFYDPLNTMGLASRFSLYRHFAGLKSWGDQTKHIAMIVSGASSEIGILHGRTETYMEVPKWEMVILEETARGVLPAAKAGVRDDASVLALALDLTSTQVIQQGIVGGVELPDLPPQPRLLAYTQEGTIVSFDVRYPEAGPYHGMVTPQDISSSASTETQESSAATPQTHSMQSAKTDPSAGAFGSSAFGSTGFGQTSPAKLASTFGSSAFGSSSKPSAFGASAFGQTSAPTSTPSETAAGAFGSTDKPSAFSGFGQSSTSSDFGQSAFGQPAKPAAFGSSGTSSAFGSSTTPSSTPAKPAAFGGSSTSVPAFGSSSTPSKPAAFGSSAFGSSSPTPSAFGQSAFGQPSRPAGSTPSGFGASSTPSAFGSSATPSVSTSGFAGFGSASKPAAFGSSAFGQAAKTEEKRDSAASPFGSGGSAFGSKSAFGSSSAFGQSSFGQKSRPSSTDDASKPAFAGFGPKSDSSQSHNTSAFAGVGSNASSVESASPSAFGSFGKQASTTPSTASAKSPFEAPNNTAAKSSAFGVSGQSEATTPSPPLGSGKSVEQDEFGLGGFASALDGSSKSAGAPGLGYSPPESPILGAGKKPSGLEDDTPPNSPPPKSLPPQPAATSNTTATSFIKPATAFGSAPSVGAFGKGSKSSTPAFGSGSTPAAFVTPPSASPSAFGSSAFGKPSTIGSASPSAFGTTGFGQSSVPVGFGKSSIPASTKPIGSISGGFGAFGAKSEGEKKAVGFGEFGNAAGPSVFGGDASKESKPTGFAGFGGSGSKAATSVFGSREDQPKKNDQPATTSAFGAGTAFSFGSKPNTKPEETPQAPPTPEEEVQGYDVPAPAEDSKEQSTTPTATPAKNPAASETSTTPDSTPSKPIWPANGQSLIPDHVNIREYEPPAAGAWDHKTSDSSNSDTFHVSAGSASIQEIVGENGPEDAEDDGYEVEGEDDEAYDEEYGEEDYEDEYEEGEGDYEEDEEEADEEEEEVPIPSGRRRSTSIPPDMSPIREEASDEITSEEEDEDQGQTDEEESNEAQPAITTSAKSLTKSPPTWFAKPLKADGAVNVTDPVSPTPTSEGASLFSRLSPAPATQQEKPQTPSETPAPPKLAQSFSFKHASRTSSPLSAPPENASTTPESSPAKPPASESLNIKPAEPPKAPVFGGFGSLTQSKSEQDKPSQPNAFSLFGNKTPTEPKKDNDLTSAPPALGAFGSFGKPAQSQGGAAETKSDNGVGNNTFGAKPAIAPSPSTGGFSLFGNKPVEAPKTETPSLFDTAKSVPPVSAEPPKPAFGFGLGRPGSKSLSPAGAPSVSGESSLFASSTPSASAQATSQDKVPAVSSRPPVSSRPTQFEVPIRDSVPVLATRPDSGPKSMAGIIEKIILTLSDDIQNLQAVLASNARHHKAFNATDLPTITPENLAAHDIIAFSSITQLTSIVEELSRELKELRNDDNGAELKLAELQSRMLKTDMKTGQADKFLKARHDPSFAKVMQVKDLSPEQAASQTTLRKAVQVAESKIEDLDASITGLRRRAEQREQGKATSQQPALERVQRSVRNIDAAIRDRQQTIDELARRIGGIGIQSPSKSGSPAALTRNTPRKSTVMPSVPASKSADLDATEEIMKEVERALDVSENDKIISRLQKIKFARLTKPERAAAKGMKGPVLIDALPLPGALPLSLLKSPIPKKEPEQQATPVLPTTPSLASSSAPKVSSTSPFTPSTQGNTGNGPSMAPTPPSSSSGFGFGGIKFNLDPGNIADLAKSPSSGGSIHRGGGGGGTRSHTSAARFVPTQSSPGSTSAVPVGGNGLFDFKKEETEGLKDDQSKSKSQPSGFFSFSGFGAK</sequence>
<feature type="coiled-coil region" evidence="4">
    <location>
        <begin position="1714"/>
        <end position="1748"/>
    </location>
</feature>
<dbReference type="PANTHER" id="PTHR23193">
    <property type="entry name" value="NUCLEAR PORE COMPLEX PROTEIN NUP"/>
    <property type="match status" value="1"/>
</dbReference>
<feature type="compositionally biased region" description="Polar residues" evidence="5">
    <location>
        <begin position="1321"/>
        <end position="1337"/>
    </location>
</feature>
<evidence type="ECO:0000313" key="8">
    <source>
        <dbReference type="Proteomes" id="UP000078595"/>
    </source>
</evidence>
<dbReference type="Proteomes" id="UP000078595">
    <property type="component" value="Chromosome 2"/>
</dbReference>
<dbReference type="GO" id="GO:0005643">
    <property type="term" value="C:nuclear pore"/>
    <property type="evidence" value="ECO:0007669"/>
    <property type="project" value="TreeGrafter"/>
</dbReference>
<feature type="region of interest" description="Disordered" evidence="5">
    <location>
        <begin position="696"/>
        <end position="715"/>
    </location>
</feature>
<feature type="compositionally biased region" description="Acidic residues" evidence="5">
    <location>
        <begin position="1222"/>
        <end position="1275"/>
    </location>
</feature>
<feature type="region of interest" description="Disordered" evidence="5">
    <location>
        <begin position="1971"/>
        <end position="2124"/>
    </location>
</feature>
<feature type="region of interest" description="Disordered" evidence="5">
    <location>
        <begin position="1863"/>
        <end position="1894"/>
    </location>
</feature>
<feature type="compositionally biased region" description="Low complexity" evidence="5">
    <location>
        <begin position="726"/>
        <end position="741"/>
    </location>
</feature>
<feature type="region of interest" description="Disordered" evidence="5">
    <location>
        <begin position="1036"/>
        <end position="1637"/>
    </location>
</feature>
<feature type="compositionally biased region" description="Polar residues" evidence="5">
    <location>
        <begin position="553"/>
        <end position="567"/>
    </location>
</feature>
<feature type="region of interest" description="Disordered" evidence="5">
    <location>
        <begin position="441"/>
        <end position="481"/>
    </location>
</feature>
<keyword evidence="3" id="KW-0539">Nucleus</keyword>
<feature type="compositionally biased region" description="Low complexity" evidence="5">
    <location>
        <begin position="450"/>
        <end position="464"/>
    </location>
</feature>
<feature type="compositionally biased region" description="Low complexity" evidence="5">
    <location>
        <begin position="617"/>
        <end position="639"/>
    </location>
</feature>
<organism evidence="7 8">
    <name type="scientific">Kwoniella dejecticola CBS 10117</name>
    <dbReference type="NCBI Taxonomy" id="1296121"/>
    <lineage>
        <taxon>Eukaryota</taxon>
        <taxon>Fungi</taxon>
        <taxon>Dikarya</taxon>
        <taxon>Basidiomycota</taxon>
        <taxon>Agaricomycotina</taxon>
        <taxon>Tremellomycetes</taxon>
        <taxon>Tremellales</taxon>
        <taxon>Cryptococcaceae</taxon>
        <taxon>Kwoniella</taxon>
    </lineage>
</organism>
<feature type="compositionally biased region" description="Low complexity" evidence="5">
    <location>
        <begin position="773"/>
        <end position="806"/>
    </location>
</feature>
<evidence type="ECO:0000256" key="5">
    <source>
        <dbReference type="SAM" id="MobiDB-lite"/>
    </source>
</evidence>
<comment type="subcellular location">
    <subcellularLocation>
        <location evidence="1">Nucleus</location>
    </subcellularLocation>
</comment>
<feature type="domain" description="Nucleoporin Nup159/Nup146 N-terminal" evidence="6">
    <location>
        <begin position="64"/>
        <end position="426"/>
    </location>
</feature>
<evidence type="ECO:0000256" key="2">
    <source>
        <dbReference type="ARBA" id="ARBA00022448"/>
    </source>
</evidence>
<feature type="compositionally biased region" description="Polar residues" evidence="5">
    <location>
        <begin position="1355"/>
        <end position="1365"/>
    </location>
</feature>
<feature type="compositionally biased region" description="Low complexity" evidence="5">
    <location>
        <begin position="957"/>
        <end position="971"/>
    </location>
</feature>
<evidence type="ECO:0000256" key="3">
    <source>
        <dbReference type="ARBA" id="ARBA00023242"/>
    </source>
</evidence>
<feature type="compositionally biased region" description="Low complexity" evidence="5">
    <location>
        <begin position="1139"/>
        <end position="1164"/>
    </location>
</feature>
<dbReference type="GeneID" id="28966015"/>
<feature type="region of interest" description="Disordered" evidence="5">
    <location>
        <begin position="930"/>
        <end position="990"/>
    </location>
</feature>
<dbReference type="GO" id="GO:0008139">
    <property type="term" value="F:nuclear localization sequence binding"/>
    <property type="evidence" value="ECO:0007669"/>
    <property type="project" value="TreeGrafter"/>
</dbReference>
<feature type="compositionally biased region" description="Polar residues" evidence="5">
    <location>
        <begin position="465"/>
        <end position="475"/>
    </location>
</feature>
<feature type="compositionally biased region" description="Polar residues" evidence="5">
    <location>
        <begin position="1865"/>
        <end position="1887"/>
    </location>
</feature>
<dbReference type="GO" id="GO:0017056">
    <property type="term" value="F:structural constituent of nuclear pore"/>
    <property type="evidence" value="ECO:0007669"/>
    <property type="project" value="TreeGrafter"/>
</dbReference>
<feature type="compositionally biased region" description="Low complexity" evidence="5">
    <location>
        <begin position="1600"/>
        <end position="1633"/>
    </location>
</feature>